<keyword evidence="2" id="KW-0175">Coiled coil</keyword>
<dbReference type="Pfam" id="PF25954">
    <property type="entry name" value="Beta-barrel_RND_2"/>
    <property type="match status" value="1"/>
</dbReference>
<name>A0ABU3K3G1_9BACT</name>
<evidence type="ECO:0000313" key="7">
    <source>
        <dbReference type="Proteomes" id="UP001250932"/>
    </source>
</evidence>
<dbReference type="Gene3D" id="2.40.50.100">
    <property type="match status" value="1"/>
</dbReference>
<dbReference type="InterPro" id="IPR058792">
    <property type="entry name" value="Beta-barrel_RND_2"/>
</dbReference>
<dbReference type="Pfam" id="PF25917">
    <property type="entry name" value="BSH_RND"/>
    <property type="match status" value="1"/>
</dbReference>
<evidence type="ECO:0000259" key="5">
    <source>
        <dbReference type="Pfam" id="PF25967"/>
    </source>
</evidence>
<reference evidence="6 7" key="1">
    <citation type="journal article" date="2023" name="ISME J.">
        <title>Cultivation and genomic characterization of novel and ubiquitous marine nitrite-oxidizing bacteria from the Nitrospirales.</title>
        <authorList>
            <person name="Mueller A.J."/>
            <person name="Daebeler A."/>
            <person name="Herbold C.W."/>
            <person name="Kirkegaard R.H."/>
            <person name="Daims H."/>
        </authorList>
    </citation>
    <scope>NUCLEOTIDE SEQUENCE [LARGE SCALE GENOMIC DNA]</scope>
    <source>
        <strain evidence="6 7">EB</strain>
    </source>
</reference>
<dbReference type="InterPro" id="IPR058627">
    <property type="entry name" value="MdtA-like_C"/>
</dbReference>
<protein>
    <submittedName>
        <fullName evidence="6">Efflux RND transporter periplasmic adaptor subunit</fullName>
    </submittedName>
</protein>
<dbReference type="Gene3D" id="2.40.420.20">
    <property type="match status" value="1"/>
</dbReference>
<comment type="caution">
    <text evidence="6">The sequence shown here is derived from an EMBL/GenBank/DDBJ whole genome shotgun (WGS) entry which is preliminary data.</text>
</comment>
<evidence type="ECO:0000256" key="2">
    <source>
        <dbReference type="SAM" id="Coils"/>
    </source>
</evidence>
<organism evidence="6 7">
    <name type="scientific">Candidatus Nitronereus thalassa</name>
    <dbReference type="NCBI Taxonomy" id="3020898"/>
    <lineage>
        <taxon>Bacteria</taxon>
        <taxon>Pseudomonadati</taxon>
        <taxon>Nitrospirota</taxon>
        <taxon>Nitrospiria</taxon>
        <taxon>Nitrospirales</taxon>
        <taxon>Nitrospiraceae</taxon>
        <taxon>Candidatus Nitronereus</taxon>
    </lineage>
</organism>
<dbReference type="PANTHER" id="PTHR30469">
    <property type="entry name" value="MULTIDRUG RESISTANCE PROTEIN MDTA"/>
    <property type="match status" value="1"/>
</dbReference>
<dbReference type="Proteomes" id="UP001250932">
    <property type="component" value="Unassembled WGS sequence"/>
</dbReference>
<proteinExistence type="predicted"/>
<feature type="coiled-coil region" evidence="2">
    <location>
        <begin position="103"/>
        <end position="161"/>
    </location>
</feature>
<dbReference type="Gene3D" id="2.40.30.170">
    <property type="match status" value="1"/>
</dbReference>
<keyword evidence="1" id="KW-0813">Transport</keyword>
<dbReference type="SUPFAM" id="SSF111369">
    <property type="entry name" value="HlyD-like secretion proteins"/>
    <property type="match status" value="1"/>
</dbReference>
<evidence type="ECO:0000313" key="6">
    <source>
        <dbReference type="EMBL" id="MDT7040923.1"/>
    </source>
</evidence>
<evidence type="ECO:0000259" key="3">
    <source>
        <dbReference type="Pfam" id="PF25917"/>
    </source>
</evidence>
<accession>A0ABU3K3G1</accession>
<dbReference type="EMBL" id="JAQOUE010000001">
    <property type="protein sequence ID" value="MDT7040923.1"/>
    <property type="molecule type" value="Genomic_DNA"/>
</dbReference>
<evidence type="ECO:0000256" key="1">
    <source>
        <dbReference type="ARBA" id="ARBA00022448"/>
    </source>
</evidence>
<feature type="domain" description="Multidrug resistance protein MdtA-like C-terminal permuted SH3" evidence="5">
    <location>
        <begin position="314"/>
        <end position="370"/>
    </location>
</feature>
<evidence type="ECO:0000259" key="4">
    <source>
        <dbReference type="Pfam" id="PF25954"/>
    </source>
</evidence>
<feature type="domain" description="CusB-like beta-barrel" evidence="4">
    <location>
        <begin position="235"/>
        <end position="309"/>
    </location>
</feature>
<keyword evidence="7" id="KW-1185">Reference proteome</keyword>
<dbReference type="InterPro" id="IPR058625">
    <property type="entry name" value="MdtA-like_BSH"/>
</dbReference>
<sequence>MKRGWIIFLLTVLVIGTGGYWAFSTKSEKLDQRKIEPKILVVERSTLKTRVSETGTLAPIKTLDIKSQFSGEVLEIFIREGESVVRDQPLMVIRQEPNQARQVAQLRAKLEQEGINVAQARRNLIRMEGLHEKGFVARQELEVAEQEAQQAMVRRELAEKELLLALGGNQELFHRYVSQDPTETGLEEFRVLSPSNGTIIDINVQPGEIITSGTATVGGGTVLMKLADLHKMVAQAKINEVNIHRVRIGQPVMVRLDAIPGAEFEGVVTAIAPQGVKEESIVTYEVTIQIDNKELSLRPMMTANVDIVTEDLPDVITVPLEILQTEQGDDVVYVQEGMEQVRRKVRVAFRTPTEAVIAQGLEEGDRVVIPSLRTERPR</sequence>
<dbReference type="RefSeq" id="WP_313831282.1">
    <property type="nucleotide sequence ID" value="NZ_JAQOUE010000001.1"/>
</dbReference>
<feature type="domain" description="Multidrug resistance protein MdtA-like barrel-sandwich hybrid" evidence="3">
    <location>
        <begin position="62"/>
        <end position="216"/>
    </location>
</feature>
<gene>
    <name evidence="6" type="ORF">PPG34_01090</name>
</gene>
<dbReference type="Pfam" id="PF25967">
    <property type="entry name" value="RND-MFP_C"/>
    <property type="match status" value="1"/>
</dbReference>